<protein>
    <submittedName>
        <fullName evidence="1">Uncharacterized protein</fullName>
    </submittedName>
</protein>
<accession>A0A5P8FJG5</accession>
<evidence type="ECO:0000313" key="2">
    <source>
        <dbReference type="Proteomes" id="UP000271708"/>
    </source>
</evidence>
<reference evidence="1 2" key="1">
    <citation type="submission" date="2019-09" db="EMBL/GenBank/DDBJ databases">
        <title>Complete Genome Sequence of Janibacter melonis M714 with both human health impact and industrial applications.</title>
        <authorList>
            <person name="Jin M."/>
            <person name="Zhao Q.R."/>
        </authorList>
    </citation>
    <scope>NUCLEOTIDE SEQUENCE [LARGE SCALE GENOMIC DNA]</scope>
    <source>
        <strain evidence="1 2">M714</strain>
    </source>
</reference>
<dbReference type="Proteomes" id="UP000271708">
    <property type="component" value="Chromosome"/>
</dbReference>
<dbReference type="RefSeq" id="WP_123091415.1">
    <property type="nucleotide sequence ID" value="NZ_CAJFZZ010000039.1"/>
</dbReference>
<dbReference type="KEGG" id="jme:EEW87_001955"/>
<gene>
    <name evidence="1" type="ORF">EEW87_001955</name>
</gene>
<dbReference type="GeneID" id="59163202"/>
<proteinExistence type="predicted"/>
<name>A0A5P8FJG5_9MICO</name>
<dbReference type="EMBL" id="CP044548">
    <property type="protein sequence ID" value="QFQ29353.2"/>
    <property type="molecule type" value="Genomic_DNA"/>
</dbReference>
<organism evidence="1 2">
    <name type="scientific">Janibacter melonis</name>
    <dbReference type="NCBI Taxonomy" id="262209"/>
    <lineage>
        <taxon>Bacteria</taxon>
        <taxon>Bacillati</taxon>
        <taxon>Actinomycetota</taxon>
        <taxon>Actinomycetes</taxon>
        <taxon>Micrococcales</taxon>
        <taxon>Intrasporangiaceae</taxon>
        <taxon>Janibacter</taxon>
    </lineage>
</organism>
<evidence type="ECO:0000313" key="1">
    <source>
        <dbReference type="EMBL" id="QFQ29353.2"/>
    </source>
</evidence>
<dbReference type="AlphaFoldDB" id="A0A5P8FJG5"/>
<sequence length="293" mass="31760">MVFHHHRYAGEHLTRDALTTLLANMKRPSATLMIDALEEGGHVFDQVHATPDVVLEAVAQPGNPGCQPPFVNISSGGTFVARVEHNSLLVMEPGPWIDELSHLPHERVPWSWLSTYFGGEGYPPPEMERAQKAVIDVAKSQGEAVAIRRLGVGDVDRDVEAYLDRPGARAAWVARSKRRLGYSQPWVDTGDLDADATTWWDKFVKKINPSADTAAPTEHLLRYSLTEADSLGLIPDDVEEAVDDAVAAHGGETDNPTETGDYLEIPIIGSTTAGLAAAIKALHDLGLISAHEA</sequence>